<dbReference type="InterPro" id="IPR006439">
    <property type="entry name" value="HAD-SF_hydro_IA"/>
</dbReference>
<keyword evidence="2" id="KW-1185">Reference proteome</keyword>
<dbReference type="SFLD" id="SFLDS00003">
    <property type="entry name" value="Haloacid_Dehalogenase"/>
    <property type="match status" value="1"/>
</dbReference>
<dbReference type="PANTHER" id="PTHR18901">
    <property type="entry name" value="2-DEOXYGLUCOSE-6-PHOSPHATE PHOSPHATASE 2"/>
    <property type="match status" value="1"/>
</dbReference>
<accession>A0A940T317</accession>
<comment type="caution">
    <text evidence="1">The sequence shown here is derived from an EMBL/GenBank/DDBJ whole genome shotgun (WGS) entry which is preliminary data.</text>
</comment>
<dbReference type="Gene3D" id="3.40.50.1000">
    <property type="entry name" value="HAD superfamily/HAD-like"/>
    <property type="match status" value="1"/>
</dbReference>
<evidence type="ECO:0000313" key="1">
    <source>
        <dbReference type="EMBL" id="MBP1325368.1"/>
    </source>
</evidence>
<dbReference type="CDD" id="cd07505">
    <property type="entry name" value="HAD_BPGM-like"/>
    <property type="match status" value="1"/>
</dbReference>
<dbReference type="InterPro" id="IPR023214">
    <property type="entry name" value="HAD_sf"/>
</dbReference>
<keyword evidence="1" id="KW-0378">Hydrolase</keyword>
<protein>
    <submittedName>
        <fullName evidence="1">HAD superfamily hydrolase (TIGR01509 family)</fullName>
    </submittedName>
</protein>
<dbReference type="InterPro" id="IPR036412">
    <property type="entry name" value="HAD-like_sf"/>
</dbReference>
<gene>
    <name evidence="1" type="ORF">JOF28_000600</name>
</gene>
<dbReference type="InterPro" id="IPR023198">
    <property type="entry name" value="PGP-like_dom2"/>
</dbReference>
<dbReference type="EMBL" id="JAFIDA010000001">
    <property type="protein sequence ID" value="MBP1325368.1"/>
    <property type="molecule type" value="Genomic_DNA"/>
</dbReference>
<name>A0A940T317_9MICO</name>
<dbReference type="GO" id="GO:0016787">
    <property type="term" value="F:hydrolase activity"/>
    <property type="evidence" value="ECO:0007669"/>
    <property type="project" value="UniProtKB-KW"/>
</dbReference>
<dbReference type="Proteomes" id="UP000675163">
    <property type="component" value="Unassembled WGS sequence"/>
</dbReference>
<dbReference type="SFLD" id="SFLDG01129">
    <property type="entry name" value="C1.5:_HAD__Beta-PGM__Phosphata"/>
    <property type="match status" value="1"/>
</dbReference>
<dbReference type="PANTHER" id="PTHR18901:SF38">
    <property type="entry name" value="PSEUDOURIDINE-5'-PHOSPHATASE"/>
    <property type="match status" value="1"/>
</dbReference>
<proteinExistence type="predicted"/>
<dbReference type="Pfam" id="PF00702">
    <property type="entry name" value="Hydrolase"/>
    <property type="match status" value="1"/>
</dbReference>
<dbReference type="SUPFAM" id="SSF56784">
    <property type="entry name" value="HAD-like"/>
    <property type="match status" value="1"/>
</dbReference>
<dbReference type="AlphaFoldDB" id="A0A940T317"/>
<dbReference type="Gene3D" id="1.10.150.240">
    <property type="entry name" value="Putative phosphatase, domain 2"/>
    <property type="match status" value="1"/>
</dbReference>
<organism evidence="1 2">
    <name type="scientific">Leucobacter exalbidus</name>
    <dbReference type="NCBI Taxonomy" id="662960"/>
    <lineage>
        <taxon>Bacteria</taxon>
        <taxon>Bacillati</taxon>
        <taxon>Actinomycetota</taxon>
        <taxon>Actinomycetes</taxon>
        <taxon>Micrococcales</taxon>
        <taxon>Microbacteriaceae</taxon>
        <taxon>Leucobacter</taxon>
    </lineage>
</organism>
<dbReference type="RefSeq" id="WP_209704403.1">
    <property type="nucleotide sequence ID" value="NZ_JAFIDA010000001.1"/>
</dbReference>
<reference evidence="1" key="1">
    <citation type="submission" date="2021-02" db="EMBL/GenBank/DDBJ databases">
        <title>Sequencing the genomes of 1000 actinobacteria strains.</title>
        <authorList>
            <person name="Klenk H.-P."/>
        </authorList>
    </citation>
    <scope>NUCLEOTIDE SEQUENCE</scope>
    <source>
        <strain evidence="1">DSM 22850</strain>
    </source>
</reference>
<evidence type="ECO:0000313" key="2">
    <source>
        <dbReference type="Proteomes" id="UP000675163"/>
    </source>
</evidence>
<sequence length="242" mass="25290">MTETRMDNAPAAVLWDMDGTLIDSEPLWLDVEVTMLGRYGIELTDEVRDNLIGAGLRSSAQVFKDLGVPLEIDAIIAEWTDGVIAGLNTTTPDWRPGALELLADLRAQGIPSALVTMSVRKIADAVIALLPAGSFVTVVAGDEVTHEKPHPEAYLRGAAAVGVSIADCLALEDSMPGVTAGHASGAIAIGIPNLLPLDTSPAHEVWASLADHSAHTLAARFTALRTIHPYNAGDTAGTGETA</sequence>
<dbReference type="NCBIfam" id="TIGR01509">
    <property type="entry name" value="HAD-SF-IA-v3"/>
    <property type="match status" value="1"/>
</dbReference>